<organism evidence="12 13">
    <name type="scientific">Faecalibacterium prausnitzii</name>
    <dbReference type="NCBI Taxonomy" id="853"/>
    <lineage>
        <taxon>Bacteria</taxon>
        <taxon>Bacillati</taxon>
        <taxon>Bacillota</taxon>
        <taxon>Clostridia</taxon>
        <taxon>Eubacteriales</taxon>
        <taxon>Oscillospiraceae</taxon>
        <taxon>Faecalibacterium</taxon>
    </lineage>
</organism>
<comment type="catalytic activity">
    <reaction evidence="1 10">
        <text>(6R)-NADHX = (6S)-NADHX</text>
        <dbReference type="Rhea" id="RHEA:32215"/>
        <dbReference type="ChEBI" id="CHEBI:64074"/>
        <dbReference type="ChEBI" id="CHEBI:64075"/>
        <dbReference type="EC" id="5.1.99.6"/>
    </reaction>
</comment>
<comment type="similarity">
    <text evidence="10">Belongs to the NnrE/AIBP family.</text>
</comment>
<dbReference type="GO" id="GO:0046872">
    <property type="term" value="F:metal ion binding"/>
    <property type="evidence" value="ECO:0007669"/>
    <property type="project" value="UniProtKB-KW"/>
</dbReference>
<feature type="binding site" evidence="10">
    <location>
        <begin position="58"/>
        <end position="62"/>
    </location>
    <ligand>
        <name>(6S)-NADPHX</name>
        <dbReference type="ChEBI" id="CHEBI:64076"/>
    </ligand>
</feature>
<feature type="binding site" evidence="10">
    <location>
        <begin position="126"/>
        <end position="132"/>
    </location>
    <ligand>
        <name>(6S)-NADPHX</name>
        <dbReference type="ChEBI" id="CHEBI:64076"/>
    </ligand>
</feature>
<dbReference type="EMBL" id="CYXN01000007">
    <property type="protein sequence ID" value="CUM94151.1"/>
    <property type="molecule type" value="Genomic_DNA"/>
</dbReference>
<dbReference type="SUPFAM" id="SSF64153">
    <property type="entry name" value="YjeF N-terminal domain-like"/>
    <property type="match status" value="1"/>
</dbReference>
<dbReference type="NCBIfam" id="TIGR00197">
    <property type="entry name" value="yjeF_nterm"/>
    <property type="match status" value="1"/>
</dbReference>
<dbReference type="PANTHER" id="PTHR13232">
    <property type="entry name" value="NAD(P)H-HYDRATE EPIMERASE"/>
    <property type="match status" value="1"/>
</dbReference>
<dbReference type="GO" id="GO:0052856">
    <property type="term" value="F:NAD(P)HX epimerase activity"/>
    <property type="evidence" value="ECO:0007669"/>
    <property type="project" value="UniProtKB-UniRule"/>
</dbReference>
<evidence type="ECO:0000256" key="10">
    <source>
        <dbReference type="HAMAP-Rule" id="MF_01966"/>
    </source>
</evidence>
<comment type="catalytic activity">
    <reaction evidence="2 10">
        <text>(6R)-NADPHX = (6S)-NADPHX</text>
        <dbReference type="Rhea" id="RHEA:32227"/>
        <dbReference type="ChEBI" id="CHEBI:64076"/>
        <dbReference type="ChEBI" id="CHEBI:64077"/>
        <dbReference type="EC" id="5.1.99.6"/>
    </reaction>
</comment>
<evidence type="ECO:0000256" key="5">
    <source>
        <dbReference type="ARBA" id="ARBA00022741"/>
    </source>
</evidence>
<protein>
    <recommendedName>
        <fullName evidence="3 10">NAD(P)H-hydrate epimerase</fullName>
        <ecNumber evidence="3 10">5.1.99.6</ecNumber>
    </recommendedName>
    <alternativeName>
        <fullName evidence="10">NAD(P)HX epimerase</fullName>
    </alternativeName>
</protein>
<dbReference type="AlphaFoldDB" id="A0A173SUU7"/>
<evidence type="ECO:0000256" key="2">
    <source>
        <dbReference type="ARBA" id="ARBA00000909"/>
    </source>
</evidence>
<evidence type="ECO:0000256" key="9">
    <source>
        <dbReference type="ARBA" id="ARBA00023235"/>
    </source>
</evidence>
<feature type="binding site" evidence="10">
    <location>
        <position position="158"/>
    </location>
    <ligand>
        <name>(6S)-NADPHX</name>
        <dbReference type="ChEBI" id="CHEBI:64076"/>
    </ligand>
</feature>
<evidence type="ECO:0000256" key="4">
    <source>
        <dbReference type="ARBA" id="ARBA00022723"/>
    </source>
</evidence>
<dbReference type="InterPro" id="IPR032976">
    <property type="entry name" value="YJEFN_prot_NAXE-like"/>
</dbReference>
<feature type="domain" description="YjeF N-terminal" evidence="11">
    <location>
        <begin position="11"/>
        <end position="215"/>
    </location>
</feature>
<evidence type="ECO:0000313" key="12">
    <source>
        <dbReference type="EMBL" id="CUM94151.1"/>
    </source>
</evidence>
<evidence type="ECO:0000313" key="13">
    <source>
        <dbReference type="Proteomes" id="UP000095649"/>
    </source>
</evidence>
<dbReference type="InterPro" id="IPR036652">
    <property type="entry name" value="YjeF_N_dom_sf"/>
</dbReference>
<reference evidence="12 13" key="1">
    <citation type="submission" date="2015-09" db="EMBL/GenBank/DDBJ databases">
        <authorList>
            <consortium name="Pathogen Informatics"/>
        </authorList>
    </citation>
    <scope>NUCLEOTIDE SEQUENCE [LARGE SCALE GENOMIC DNA]</scope>
    <source>
        <strain evidence="12 13">2789STDY5834970</strain>
    </source>
</reference>
<feature type="binding site" evidence="10">
    <location>
        <position position="122"/>
    </location>
    <ligand>
        <name>K(+)</name>
        <dbReference type="ChEBI" id="CHEBI:29103"/>
    </ligand>
</feature>
<dbReference type="PANTHER" id="PTHR13232:SF10">
    <property type="entry name" value="NAD(P)H-HYDRATE EPIMERASE"/>
    <property type="match status" value="1"/>
</dbReference>
<proteinExistence type="inferred from homology"/>
<keyword evidence="8 10" id="KW-0520">NAD</keyword>
<dbReference type="OrthoDB" id="9806925at2"/>
<comment type="cofactor">
    <cofactor evidence="10">
        <name>K(+)</name>
        <dbReference type="ChEBI" id="CHEBI:29103"/>
    </cofactor>
    <text evidence="10">Binds 1 potassium ion per subunit.</text>
</comment>
<keyword evidence="9 10" id="KW-0413">Isomerase</keyword>
<gene>
    <name evidence="12" type="primary">nnr_1</name>
    <name evidence="10" type="synonym">nnrE</name>
    <name evidence="12" type="ORF">ERS852582_01222</name>
</gene>
<evidence type="ECO:0000256" key="8">
    <source>
        <dbReference type="ARBA" id="ARBA00023027"/>
    </source>
</evidence>
<dbReference type="HAMAP" id="MF_01966">
    <property type="entry name" value="NADHX_epimerase"/>
    <property type="match status" value="1"/>
</dbReference>
<dbReference type="Proteomes" id="UP000095649">
    <property type="component" value="Unassembled WGS sequence"/>
</dbReference>
<evidence type="ECO:0000259" key="11">
    <source>
        <dbReference type="PROSITE" id="PS51385"/>
    </source>
</evidence>
<dbReference type="EC" id="5.1.99.6" evidence="3 10"/>
<dbReference type="GO" id="GO:0000166">
    <property type="term" value="F:nucleotide binding"/>
    <property type="evidence" value="ECO:0007669"/>
    <property type="project" value="UniProtKB-KW"/>
</dbReference>
<dbReference type="Gene3D" id="3.40.50.10260">
    <property type="entry name" value="YjeF N-terminal domain"/>
    <property type="match status" value="1"/>
</dbReference>
<dbReference type="Pfam" id="PF03853">
    <property type="entry name" value="YjeF_N"/>
    <property type="match status" value="1"/>
</dbReference>
<keyword evidence="4 10" id="KW-0479">Metal-binding</keyword>
<evidence type="ECO:0000256" key="7">
    <source>
        <dbReference type="ARBA" id="ARBA00022958"/>
    </source>
</evidence>
<comment type="function">
    <text evidence="10">Catalyzes the epimerization of the S- and R-forms of NAD(P)HX, a damaged form of NAD(P)H that is a result of enzymatic or heat-dependent hydration. This is a prerequisite for the S-specific NAD(P)H-hydrate dehydratase to allow the repair of both epimers of NAD(P)HX.</text>
</comment>
<dbReference type="InterPro" id="IPR004443">
    <property type="entry name" value="YjeF_N_dom"/>
</dbReference>
<dbReference type="PROSITE" id="PS51385">
    <property type="entry name" value="YJEF_N"/>
    <property type="match status" value="1"/>
</dbReference>
<accession>A0A173SUU7</accession>
<evidence type="ECO:0000256" key="1">
    <source>
        <dbReference type="ARBA" id="ARBA00000013"/>
    </source>
</evidence>
<name>A0A173SUU7_9FIRM</name>
<feature type="binding site" evidence="10">
    <location>
        <position position="59"/>
    </location>
    <ligand>
        <name>K(+)</name>
        <dbReference type="ChEBI" id="CHEBI:29103"/>
    </ligand>
</feature>
<evidence type="ECO:0000256" key="6">
    <source>
        <dbReference type="ARBA" id="ARBA00022857"/>
    </source>
</evidence>
<comment type="caution">
    <text evidence="10">Lacks conserved residue(s) required for the propagation of feature annotation.</text>
</comment>
<keyword evidence="6 10" id="KW-0521">NADP</keyword>
<evidence type="ECO:0000256" key="3">
    <source>
        <dbReference type="ARBA" id="ARBA00012228"/>
    </source>
</evidence>
<keyword evidence="7 10" id="KW-0630">Potassium</keyword>
<keyword evidence="5 10" id="KW-0547">Nucleotide-binding</keyword>
<dbReference type="RefSeq" id="WP_055185787.1">
    <property type="nucleotide sequence ID" value="NZ_CYXN01000007.1"/>
</dbReference>
<feature type="binding site" evidence="10">
    <location>
        <position position="161"/>
    </location>
    <ligand>
        <name>K(+)</name>
        <dbReference type="ChEBI" id="CHEBI:29103"/>
    </ligand>
</feature>
<sequence length="217" mass="23305">MKHRIVTAAQMKEIERAGDAHGLSYLQMMENAGLAAYAELQKQFPHPGRLLVVCGKGNNGGDGFVIARAAAKDGWNVTVFLAEGEPKTVDAIRNFERLHSLPVHICADGSVLETQDFDAVVDALYGTGFHGELRPSGLAACRLMRRLHKSGAFVLAVDLPSGINTDTGEVAEGAAHADLTVTFDSYKPLHIAEASAPLCGKIVCADIGIRDEWHPEF</sequence>